<comment type="caution">
    <text evidence="1">The sequence shown here is derived from an EMBL/GenBank/DDBJ whole genome shotgun (WGS) entry which is preliminary data.</text>
</comment>
<dbReference type="Proteomes" id="UP000284676">
    <property type="component" value="Unassembled WGS sequence"/>
</dbReference>
<dbReference type="SFLD" id="SFLDG01129">
    <property type="entry name" value="C1.5:_HAD__Beta-PGM__Phosphata"/>
    <property type="match status" value="1"/>
</dbReference>
<gene>
    <name evidence="1" type="ORF">DW663_09060</name>
</gene>
<sequence>MNLKLIIFDMDGVILDSERVANLAWFEVSKKYNLGLTLESLREIKGGTTTRTKGLLSERVGVELAEKIMKEKREIQLDIIKNEGGIKLKKGVVELLEYIKEKKLKCAVATSTSRESAKKQLKETGVYDYFDTLVFGDEVENGKPAPDIFLKACEKFEINPKEAFVIEDSVLGATAANRAGIKCLVVEDTIKFTEEENKLAYRKFGSLLEIKKLEILI</sequence>
<dbReference type="InterPro" id="IPR036412">
    <property type="entry name" value="HAD-like_sf"/>
</dbReference>
<name>A0A414PRM6_FUSMR</name>
<dbReference type="SFLD" id="SFLDS00003">
    <property type="entry name" value="Haloacid_Dehalogenase"/>
    <property type="match status" value="1"/>
</dbReference>
<protein>
    <submittedName>
        <fullName evidence="1">HAD family phosphatase</fullName>
    </submittedName>
</protein>
<dbReference type="AlphaFoldDB" id="A0A414PRM6"/>
<dbReference type="Gene3D" id="1.10.150.240">
    <property type="entry name" value="Putative phosphatase, domain 2"/>
    <property type="match status" value="1"/>
</dbReference>
<dbReference type="Pfam" id="PF13419">
    <property type="entry name" value="HAD_2"/>
    <property type="match status" value="1"/>
</dbReference>
<dbReference type="SUPFAM" id="SSF56784">
    <property type="entry name" value="HAD-like"/>
    <property type="match status" value="1"/>
</dbReference>
<dbReference type="InterPro" id="IPR023214">
    <property type="entry name" value="HAD_sf"/>
</dbReference>
<evidence type="ECO:0000313" key="1">
    <source>
        <dbReference type="EMBL" id="RHF71189.1"/>
    </source>
</evidence>
<organism evidence="1 2">
    <name type="scientific">Fusobacterium mortiferum</name>
    <dbReference type="NCBI Taxonomy" id="850"/>
    <lineage>
        <taxon>Bacteria</taxon>
        <taxon>Fusobacteriati</taxon>
        <taxon>Fusobacteriota</taxon>
        <taxon>Fusobacteriia</taxon>
        <taxon>Fusobacteriales</taxon>
        <taxon>Fusobacteriaceae</taxon>
        <taxon>Fusobacterium</taxon>
    </lineage>
</organism>
<dbReference type="EMBL" id="QRHL01000017">
    <property type="protein sequence ID" value="RHF71189.1"/>
    <property type="molecule type" value="Genomic_DNA"/>
</dbReference>
<dbReference type="NCBIfam" id="TIGR01549">
    <property type="entry name" value="HAD-SF-IA-v1"/>
    <property type="match status" value="1"/>
</dbReference>
<dbReference type="NCBIfam" id="TIGR01509">
    <property type="entry name" value="HAD-SF-IA-v3"/>
    <property type="match status" value="1"/>
</dbReference>
<dbReference type="InterPro" id="IPR041492">
    <property type="entry name" value="HAD_2"/>
</dbReference>
<dbReference type="PRINTS" id="PR00413">
    <property type="entry name" value="HADHALOGNASE"/>
</dbReference>
<dbReference type="RefSeq" id="WP_117709249.1">
    <property type="nucleotide sequence ID" value="NZ_CAEUHP010000001.1"/>
</dbReference>
<dbReference type="PANTHER" id="PTHR18901">
    <property type="entry name" value="2-DEOXYGLUCOSE-6-PHOSPHATE PHOSPHATASE 2"/>
    <property type="match status" value="1"/>
</dbReference>
<dbReference type="PANTHER" id="PTHR18901:SF38">
    <property type="entry name" value="PSEUDOURIDINE-5'-PHOSPHATASE"/>
    <property type="match status" value="1"/>
</dbReference>
<dbReference type="InterPro" id="IPR006439">
    <property type="entry name" value="HAD-SF_hydro_IA"/>
</dbReference>
<dbReference type="InterPro" id="IPR023198">
    <property type="entry name" value="PGP-like_dom2"/>
</dbReference>
<accession>A0A414PRM6</accession>
<dbReference type="Gene3D" id="3.40.50.1000">
    <property type="entry name" value="HAD superfamily/HAD-like"/>
    <property type="match status" value="1"/>
</dbReference>
<proteinExistence type="predicted"/>
<reference evidence="1 2" key="1">
    <citation type="submission" date="2018-08" db="EMBL/GenBank/DDBJ databases">
        <title>A genome reference for cultivated species of the human gut microbiota.</title>
        <authorList>
            <person name="Zou Y."/>
            <person name="Xue W."/>
            <person name="Luo G."/>
        </authorList>
    </citation>
    <scope>NUCLEOTIDE SEQUENCE [LARGE SCALE GENOMIC DNA]</scope>
    <source>
        <strain evidence="1 2">AM25-1</strain>
    </source>
</reference>
<dbReference type="SFLD" id="SFLDG01135">
    <property type="entry name" value="C1.5.6:_HAD__Beta-PGM__Phospha"/>
    <property type="match status" value="1"/>
</dbReference>
<evidence type="ECO:0000313" key="2">
    <source>
        <dbReference type="Proteomes" id="UP000284676"/>
    </source>
</evidence>